<evidence type="ECO:0000313" key="2">
    <source>
        <dbReference type="Proteomes" id="UP000314294"/>
    </source>
</evidence>
<sequence length="132" mass="13725">MRVFGPGGLAALFLVQTRPVSRFLLGVTVIQEVRLSVLRVALLPPVIACAPRVGMSWLAERSPSTRLVVLRPSGMIAASSIGGMMLSPVVPVVAWTATGVRGPAVEPRGSQQGSSGLAFGEIGAHRSLSVAR</sequence>
<accession>A0A4Z2I6V3</accession>
<dbReference type="EMBL" id="SRLO01000121">
    <property type="protein sequence ID" value="TNN73786.1"/>
    <property type="molecule type" value="Genomic_DNA"/>
</dbReference>
<evidence type="ECO:0000313" key="1">
    <source>
        <dbReference type="EMBL" id="TNN73786.1"/>
    </source>
</evidence>
<keyword evidence="2" id="KW-1185">Reference proteome</keyword>
<name>A0A4Z2I6V3_9TELE</name>
<gene>
    <name evidence="1" type="ORF">EYF80_015994</name>
</gene>
<dbReference type="AlphaFoldDB" id="A0A4Z2I6V3"/>
<reference evidence="1 2" key="1">
    <citation type="submission" date="2019-03" db="EMBL/GenBank/DDBJ databases">
        <title>First draft genome of Liparis tanakae, snailfish: a comprehensive survey of snailfish specific genes.</title>
        <authorList>
            <person name="Kim W."/>
            <person name="Song I."/>
            <person name="Jeong J.-H."/>
            <person name="Kim D."/>
            <person name="Kim S."/>
            <person name="Ryu S."/>
            <person name="Song J.Y."/>
            <person name="Lee S.K."/>
        </authorList>
    </citation>
    <scope>NUCLEOTIDE SEQUENCE [LARGE SCALE GENOMIC DNA]</scope>
    <source>
        <tissue evidence="1">Muscle</tissue>
    </source>
</reference>
<organism evidence="1 2">
    <name type="scientific">Liparis tanakae</name>
    <name type="common">Tanaka's snailfish</name>
    <dbReference type="NCBI Taxonomy" id="230148"/>
    <lineage>
        <taxon>Eukaryota</taxon>
        <taxon>Metazoa</taxon>
        <taxon>Chordata</taxon>
        <taxon>Craniata</taxon>
        <taxon>Vertebrata</taxon>
        <taxon>Euteleostomi</taxon>
        <taxon>Actinopterygii</taxon>
        <taxon>Neopterygii</taxon>
        <taxon>Teleostei</taxon>
        <taxon>Neoteleostei</taxon>
        <taxon>Acanthomorphata</taxon>
        <taxon>Eupercaria</taxon>
        <taxon>Perciformes</taxon>
        <taxon>Cottioidei</taxon>
        <taxon>Cottales</taxon>
        <taxon>Liparidae</taxon>
        <taxon>Liparis</taxon>
    </lineage>
</organism>
<protein>
    <submittedName>
        <fullName evidence="1">Uncharacterized protein</fullName>
    </submittedName>
</protein>
<proteinExistence type="predicted"/>
<comment type="caution">
    <text evidence="1">The sequence shown here is derived from an EMBL/GenBank/DDBJ whole genome shotgun (WGS) entry which is preliminary data.</text>
</comment>
<dbReference type="Proteomes" id="UP000314294">
    <property type="component" value="Unassembled WGS sequence"/>
</dbReference>